<dbReference type="Proteomes" id="UP001283361">
    <property type="component" value="Unassembled WGS sequence"/>
</dbReference>
<evidence type="ECO:0000313" key="2">
    <source>
        <dbReference type="Proteomes" id="UP001283361"/>
    </source>
</evidence>
<dbReference type="AlphaFoldDB" id="A0AAE0YMT0"/>
<name>A0AAE0YMT0_9GAST</name>
<gene>
    <name evidence="1" type="ORF">RRG08_065202</name>
</gene>
<accession>A0AAE0YMT0</accession>
<comment type="caution">
    <text evidence="1">The sequence shown here is derived from an EMBL/GenBank/DDBJ whole genome shotgun (WGS) entry which is preliminary data.</text>
</comment>
<organism evidence="1 2">
    <name type="scientific">Elysia crispata</name>
    <name type="common">lettuce slug</name>
    <dbReference type="NCBI Taxonomy" id="231223"/>
    <lineage>
        <taxon>Eukaryota</taxon>
        <taxon>Metazoa</taxon>
        <taxon>Spiralia</taxon>
        <taxon>Lophotrochozoa</taxon>
        <taxon>Mollusca</taxon>
        <taxon>Gastropoda</taxon>
        <taxon>Heterobranchia</taxon>
        <taxon>Euthyneura</taxon>
        <taxon>Panpulmonata</taxon>
        <taxon>Sacoglossa</taxon>
        <taxon>Placobranchoidea</taxon>
        <taxon>Plakobranchidae</taxon>
        <taxon>Elysia</taxon>
    </lineage>
</organism>
<proteinExistence type="predicted"/>
<reference evidence="1" key="1">
    <citation type="journal article" date="2023" name="G3 (Bethesda)">
        <title>A reference genome for the long-term kleptoplast-retaining sea slug Elysia crispata morphotype clarki.</title>
        <authorList>
            <person name="Eastman K.E."/>
            <person name="Pendleton A.L."/>
            <person name="Shaikh M.A."/>
            <person name="Suttiyut T."/>
            <person name="Ogas R."/>
            <person name="Tomko P."/>
            <person name="Gavelis G."/>
            <person name="Widhalm J.R."/>
            <person name="Wisecaver J.H."/>
        </authorList>
    </citation>
    <scope>NUCLEOTIDE SEQUENCE</scope>
    <source>
        <strain evidence="1">ECLA1</strain>
    </source>
</reference>
<sequence>MATLEPAWTEAMVAPDFACWCADTLVDSQCDPLTRQSKSWTWRAASLPTSLPTMYPETASQLPTDLVVGQPTHFSTQPIP</sequence>
<dbReference type="EMBL" id="JAWDGP010005870">
    <property type="protein sequence ID" value="KAK3750557.1"/>
    <property type="molecule type" value="Genomic_DNA"/>
</dbReference>
<protein>
    <submittedName>
        <fullName evidence="1">Uncharacterized protein</fullName>
    </submittedName>
</protein>
<evidence type="ECO:0000313" key="1">
    <source>
        <dbReference type="EMBL" id="KAK3750557.1"/>
    </source>
</evidence>
<keyword evidence="2" id="KW-1185">Reference proteome</keyword>